<sequence length="130" mass="14478">MFILLILTTNIFISLIQCLKKKQQNDSDSIEINGSAIPINPGCHIAFKQLSDGNLKYIIYKIDEKCHDGNGLPQESEIIVEIAKSAEDLGLDGDDYEGNSKPAYEAFIKDLMAKTNGFNDGRIAVFDFKF</sequence>
<protein>
    <submittedName>
        <fullName evidence="2">Uncharacterized protein</fullName>
    </submittedName>
</protein>
<proteinExistence type="predicted"/>
<evidence type="ECO:0000313" key="1">
    <source>
        <dbReference type="Proteomes" id="UP000887579"/>
    </source>
</evidence>
<reference evidence="2" key="1">
    <citation type="submission" date="2022-11" db="UniProtKB">
        <authorList>
            <consortium name="WormBaseParasite"/>
        </authorList>
    </citation>
    <scope>IDENTIFICATION</scope>
</reference>
<organism evidence="1 2">
    <name type="scientific">Panagrolaimus sp. ES5</name>
    <dbReference type="NCBI Taxonomy" id="591445"/>
    <lineage>
        <taxon>Eukaryota</taxon>
        <taxon>Metazoa</taxon>
        <taxon>Ecdysozoa</taxon>
        <taxon>Nematoda</taxon>
        <taxon>Chromadorea</taxon>
        <taxon>Rhabditida</taxon>
        <taxon>Tylenchina</taxon>
        <taxon>Panagrolaimomorpha</taxon>
        <taxon>Panagrolaimoidea</taxon>
        <taxon>Panagrolaimidae</taxon>
        <taxon>Panagrolaimus</taxon>
    </lineage>
</organism>
<name>A0AC34GJ73_9BILA</name>
<dbReference type="WBParaSite" id="ES5_v2.g29749.t1">
    <property type="protein sequence ID" value="ES5_v2.g29749.t1"/>
    <property type="gene ID" value="ES5_v2.g29749"/>
</dbReference>
<dbReference type="Proteomes" id="UP000887579">
    <property type="component" value="Unplaced"/>
</dbReference>
<evidence type="ECO:0000313" key="2">
    <source>
        <dbReference type="WBParaSite" id="ES5_v2.g29749.t1"/>
    </source>
</evidence>
<accession>A0AC34GJ73</accession>